<dbReference type="EMBL" id="UXSR01005962">
    <property type="protein sequence ID" value="VDD84060.1"/>
    <property type="molecule type" value="Genomic_DNA"/>
</dbReference>
<organism evidence="1 2">
    <name type="scientific">Mesocestoides corti</name>
    <name type="common">Flatworm</name>
    <dbReference type="NCBI Taxonomy" id="53468"/>
    <lineage>
        <taxon>Eukaryota</taxon>
        <taxon>Metazoa</taxon>
        <taxon>Spiralia</taxon>
        <taxon>Lophotrochozoa</taxon>
        <taxon>Platyhelminthes</taxon>
        <taxon>Cestoda</taxon>
        <taxon>Eucestoda</taxon>
        <taxon>Cyclophyllidea</taxon>
        <taxon>Mesocestoididae</taxon>
        <taxon>Mesocestoides</taxon>
    </lineage>
</organism>
<proteinExistence type="predicted"/>
<dbReference type="Proteomes" id="UP000267029">
    <property type="component" value="Unassembled WGS sequence"/>
</dbReference>
<dbReference type="AlphaFoldDB" id="A0A0R3UQB0"/>
<evidence type="ECO:0000313" key="1">
    <source>
        <dbReference type="EMBL" id="VDD84060.1"/>
    </source>
</evidence>
<reference evidence="1 2" key="1">
    <citation type="submission" date="2018-10" db="EMBL/GenBank/DDBJ databases">
        <authorList>
            <consortium name="Pathogen Informatics"/>
        </authorList>
    </citation>
    <scope>NUCLEOTIDE SEQUENCE [LARGE SCALE GENOMIC DNA]</scope>
</reference>
<keyword evidence="2" id="KW-1185">Reference proteome</keyword>
<protein>
    <submittedName>
        <fullName evidence="1">Uncharacterized protein</fullName>
    </submittedName>
</protein>
<gene>
    <name evidence="1" type="ORF">MCOS_LOCUS10063</name>
</gene>
<sequence>MGMGLSRRCVLRTPQKCDFGYEALSTWTSTHRFSASPVFALILIQQHVTRDMGDAKTEWFLACLKIRLVVWANCWILHHVTSRAHDPRVDDNDGSLRIEPTFTTTHGHKDHCTTNTRSCTCSGSAGSSLESIRLPRETILKFDHMRHVALPEGAEFESEPETRGVERHNGMVQHPNHNTGCPGLLNYVFF</sequence>
<accession>A0A0R3UQB0</accession>
<evidence type="ECO:0000313" key="2">
    <source>
        <dbReference type="Proteomes" id="UP000267029"/>
    </source>
</evidence>
<name>A0A0R3UQB0_MESCO</name>